<organism evidence="4 5">
    <name type="scientific">Elsinoe australis</name>
    <dbReference type="NCBI Taxonomy" id="40998"/>
    <lineage>
        <taxon>Eukaryota</taxon>
        <taxon>Fungi</taxon>
        <taxon>Dikarya</taxon>
        <taxon>Ascomycota</taxon>
        <taxon>Pezizomycotina</taxon>
        <taxon>Dothideomycetes</taxon>
        <taxon>Dothideomycetidae</taxon>
        <taxon>Myriangiales</taxon>
        <taxon>Elsinoaceae</taxon>
        <taxon>Elsinoe</taxon>
    </lineage>
</organism>
<dbReference type="InterPro" id="IPR036930">
    <property type="entry name" value="WGR_dom_sf"/>
</dbReference>
<dbReference type="InterPro" id="IPR036420">
    <property type="entry name" value="BRCT_dom_sf"/>
</dbReference>
<dbReference type="EMBL" id="PTQR01000131">
    <property type="protein sequence ID" value="TKX18192.1"/>
    <property type="molecule type" value="Genomic_DNA"/>
</dbReference>
<feature type="region of interest" description="Disordered" evidence="1">
    <location>
        <begin position="112"/>
        <end position="164"/>
    </location>
</feature>
<accession>A0A4V6DU50</accession>
<dbReference type="SUPFAM" id="SSF52113">
    <property type="entry name" value="BRCT domain"/>
    <property type="match status" value="1"/>
</dbReference>
<proteinExistence type="predicted"/>
<evidence type="ECO:0000313" key="5">
    <source>
        <dbReference type="Proteomes" id="UP000308133"/>
    </source>
</evidence>
<dbReference type="Gene3D" id="3.40.50.10190">
    <property type="entry name" value="BRCT domain"/>
    <property type="match status" value="1"/>
</dbReference>
<dbReference type="PROSITE" id="PS51977">
    <property type="entry name" value="WGR"/>
    <property type="match status" value="1"/>
</dbReference>
<dbReference type="PROSITE" id="PS50172">
    <property type="entry name" value="BRCT"/>
    <property type="match status" value="1"/>
</dbReference>
<evidence type="ECO:0000313" key="4">
    <source>
        <dbReference type="EMBL" id="TKX18192.1"/>
    </source>
</evidence>
<gene>
    <name evidence="4" type="ORF">C1H76_9665</name>
</gene>
<reference evidence="4 5" key="1">
    <citation type="submission" date="2018-02" db="EMBL/GenBank/DDBJ databases">
        <title>Draft genome sequences of Elsinoe sp., causing black scab on jojoba.</title>
        <authorList>
            <person name="Stodart B."/>
            <person name="Jeffress S."/>
            <person name="Ash G."/>
            <person name="Arun Chinnappa K."/>
        </authorList>
    </citation>
    <scope>NUCLEOTIDE SEQUENCE [LARGE SCALE GENOMIC DNA]</scope>
    <source>
        <strain evidence="4 5">Hillstone_2</strain>
    </source>
</reference>
<evidence type="ECO:0000259" key="2">
    <source>
        <dbReference type="PROSITE" id="PS50172"/>
    </source>
</evidence>
<feature type="domain" description="WGR" evidence="3">
    <location>
        <begin position="215"/>
        <end position="316"/>
    </location>
</feature>
<name>A0A4V6DU50_9PEZI</name>
<feature type="compositionally biased region" description="Basic and acidic residues" evidence="1">
    <location>
        <begin position="112"/>
        <end position="155"/>
    </location>
</feature>
<comment type="caution">
    <text evidence="4">The sequence shown here is derived from an EMBL/GenBank/DDBJ whole genome shotgun (WGS) entry which is preliminary data.</text>
</comment>
<dbReference type="InterPro" id="IPR001357">
    <property type="entry name" value="BRCT_dom"/>
</dbReference>
<protein>
    <submittedName>
        <fullName evidence="4">Uncharacterized protein</fullName>
    </submittedName>
</protein>
<dbReference type="SUPFAM" id="SSF142921">
    <property type="entry name" value="WGR domain-like"/>
    <property type="match status" value="1"/>
</dbReference>
<dbReference type="Proteomes" id="UP000308133">
    <property type="component" value="Unassembled WGS sequence"/>
</dbReference>
<evidence type="ECO:0000259" key="3">
    <source>
        <dbReference type="PROSITE" id="PS51977"/>
    </source>
</evidence>
<feature type="region of interest" description="Disordered" evidence="1">
    <location>
        <begin position="475"/>
        <end position="542"/>
    </location>
</feature>
<feature type="compositionally biased region" description="Basic and acidic residues" evidence="1">
    <location>
        <begin position="430"/>
        <end position="439"/>
    </location>
</feature>
<dbReference type="AlphaFoldDB" id="A0A4V6DU50"/>
<sequence>MPIATCMGKMTVVFVGNFGHGLGPDDWKRWIVEQRGGQIEKTLSARTTHLVVEAGEYKKKPKIVKDALARPSVSIVTSDYMEDFIRHNQAPGGKKIPPQYDFRQKAGNEKFNAKQTKAQEREINKQKKAAEKKAKAKEKEKAKKEKARQREEAKNAKKRPRTALGKELMDHTNEYMPPPKRPQLTPRVRGGMTADLFQEFSKGKKKGRQELLSDGYHIFEDPTTFRYEIALTRIQMEFNVNQTLYIRVYESDEVPRCYAVTKVLTGAFVETEKPESVVGTGASFPTAFAAFKRTFKEHTGFEWDRRMEFAKCRRKKPVSNSISTSLAPNHSAFITPSQLHAMGGARQTAPNKVMTQEKQDEFLKAKFVWYAPHEGAPLGAMGPDQPLVPEEPIAQNTGSLTMSSIATEDAVVGADAMEVGNGTTASRNGVTKDAEHDVAAPEPTTSYEGAMRKESIDEDYNDEYAMAIEKPQEEIEADKGGSNEEEQAPAVQGMVGKTTTIEATTGQQGEAQAADLGGDFWEEAENADGGGSHADGPAAANL</sequence>
<dbReference type="InterPro" id="IPR008893">
    <property type="entry name" value="WGR_domain"/>
</dbReference>
<feature type="domain" description="BRCT" evidence="2">
    <location>
        <begin position="31"/>
        <end position="89"/>
    </location>
</feature>
<feature type="region of interest" description="Disordered" evidence="1">
    <location>
        <begin position="423"/>
        <end position="449"/>
    </location>
</feature>
<feature type="compositionally biased region" description="Low complexity" evidence="1">
    <location>
        <begin position="502"/>
        <end position="514"/>
    </location>
</feature>
<evidence type="ECO:0000256" key="1">
    <source>
        <dbReference type="SAM" id="MobiDB-lite"/>
    </source>
</evidence>